<evidence type="ECO:0000313" key="3">
    <source>
        <dbReference type="Proteomes" id="UP000668358"/>
    </source>
</evidence>
<dbReference type="EMBL" id="DACTBT010000011">
    <property type="protein sequence ID" value="HAT4298541.1"/>
    <property type="molecule type" value="Genomic_DNA"/>
</dbReference>
<evidence type="ECO:0000313" key="2">
    <source>
        <dbReference type="EMBL" id="MBO3415822.1"/>
    </source>
</evidence>
<dbReference type="GeneID" id="93002178"/>
<reference evidence="1" key="2">
    <citation type="submission" date="2020-07" db="EMBL/GenBank/DDBJ databases">
        <authorList>
            <consortium name="NCBI Pathogen Detection Project"/>
        </authorList>
    </citation>
    <scope>NUCLEOTIDE SEQUENCE</scope>
    <source>
        <strain evidence="1">C25</strain>
    </source>
</reference>
<dbReference type="EMBL" id="JAENRE010000001">
    <property type="protein sequence ID" value="MBO3415822.1"/>
    <property type="molecule type" value="Genomic_DNA"/>
</dbReference>
<comment type="caution">
    <text evidence="1">The sequence shown here is derived from an EMBL/GenBank/DDBJ whole genome shotgun (WGS) entry which is preliminary data.</text>
</comment>
<reference evidence="2 3" key="3">
    <citation type="submission" date="2020-12" db="EMBL/GenBank/DDBJ databases">
        <title>Comparative genomics of Clostridium perfringens reveals patterns of host-associated phylogenetic clades and virulence factors.</title>
        <authorList>
            <person name="Smith A.H."/>
            <person name="Geier R."/>
        </authorList>
    </citation>
    <scope>NUCLEOTIDE SEQUENCE [LARGE SCALE GENOMIC DNA]</scope>
    <source>
        <strain evidence="2 3">CHD15829P</strain>
    </source>
</reference>
<name>A0AAN5NAS2_CLOPF</name>
<accession>A0AAN5NAS2</accession>
<dbReference type="AlphaFoldDB" id="A0AAN5NAS2"/>
<evidence type="ECO:0000313" key="1">
    <source>
        <dbReference type="EMBL" id="HAT4298541.1"/>
    </source>
</evidence>
<dbReference type="RefSeq" id="WP_057231507.1">
    <property type="nucleotide sequence ID" value="NZ_CATNWJ010000001.1"/>
</dbReference>
<dbReference type="Proteomes" id="UP000855421">
    <property type="component" value="Unassembled WGS sequence"/>
</dbReference>
<protein>
    <submittedName>
        <fullName evidence="1">Uncharacterized protein</fullName>
    </submittedName>
</protein>
<proteinExistence type="predicted"/>
<dbReference type="Pfam" id="PF20289">
    <property type="entry name" value="MComp1"/>
    <property type="match status" value="1"/>
</dbReference>
<evidence type="ECO:0000313" key="4">
    <source>
        <dbReference type="Proteomes" id="UP000855421"/>
    </source>
</evidence>
<reference evidence="1" key="1">
    <citation type="journal article" date="2018" name="Genome Biol.">
        <title>SKESA: strategic k-mer extension for scrupulous assemblies.</title>
        <authorList>
            <person name="Souvorov A."/>
            <person name="Agarwala R."/>
            <person name="Lipman D.J."/>
        </authorList>
    </citation>
    <scope>NUCLEOTIDE SEQUENCE</scope>
    <source>
        <strain evidence="1">C25</strain>
    </source>
</reference>
<gene>
    <name evidence="1" type="ORF">I9063_001915</name>
    <name evidence="2" type="ORF">JJB78_04705</name>
</gene>
<organism evidence="1 4">
    <name type="scientific">Clostridium perfringens</name>
    <dbReference type="NCBI Taxonomy" id="1502"/>
    <lineage>
        <taxon>Bacteria</taxon>
        <taxon>Bacillati</taxon>
        <taxon>Bacillota</taxon>
        <taxon>Clostridia</taxon>
        <taxon>Eubacteriales</taxon>
        <taxon>Clostridiaceae</taxon>
        <taxon>Clostridium</taxon>
    </lineage>
</organism>
<dbReference type="Proteomes" id="UP000668358">
    <property type="component" value="Unassembled WGS sequence"/>
</dbReference>
<sequence length="186" mass="21963">MNVISKYIELIKENIECNNLRVYHFEEKIKCNNKGEYTVNIISCEFSSEKDLGDNWKMIVDNVALYVQSNLEKYIELYNVYVIFFMNNIDEQLVSRIEQDKYSSRKIVIKSDMPENTEEIESIISNRLFYFNIEKADSFFSIADILSKNERKLYECLKNKESIKEEDIDEIVEILNSNETGGELID</sequence>
<dbReference type="InterPro" id="IPR046905">
    <property type="entry name" value="ABC-3C_MC1"/>
</dbReference>